<keyword evidence="2" id="KW-1133">Transmembrane helix</keyword>
<dbReference type="AlphaFoldDB" id="R4KSE6"/>
<dbReference type="OrthoDB" id="2662123at2"/>
<organism evidence="3 4">
    <name type="scientific">Desulfoscipio gibsoniae DSM 7213</name>
    <dbReference type="NCBI Taxonomy" id="767817"/>
    <lineage>
        <taxon>Bacteria</taxon>
        <taxon>Bacillati</taxon>
        <taxon>Bacillota</taxon>
        <taxon>Clostridia</taxon>
        <taxon>Eubacteriales</taxon>
        <taxon>Desulfallaceae</taxon>
        <taxon>Desulfoscipio</taxon>
    </lineage>
</organism>
<evidence type="ECO:0000256" key="1">
    <source>
        <dbReference type="SAM" id="Coils"/>
    </source>
</evidence>
<evidence type="ECO:0000256" key="2">
    <source>
        <dbReference type="SAM" id="Phobius"/>
    </source>
</evidence>
<dbReference type="EMBL" id="CP003273">
    <property type="protein sequence ID" value="AGL02501.1"/>
    <property type="molecule type" value="Genomic_DNA"/>
</dbReference>
<feature type="transmembrane region" description="Helical" evidence="2">
    <location>
        <begin position="6"/>
        <end position="28"/>
    </location>
</feature>
<dbReference type="RefSeq" id="WP_006520625.1">
    <property type="nucleotide sequence ID" value="NC_021184.1"/>
</dbReference>
<dbReference type="KEGG" id="dgi:Desgi_3143"/>
<keyword evidence="1" id="KW-0175">Coiled coil</keyword>
<evidence type="ECO:0000313" key="3">
    <source>
        <dbReference type="EMBL" id="AGL02501.1"/>
    </source>
</evidence>
<dbReference type="HOGENOM" id="CLU_198854_0_0_9"/>
<feature type="coiled-coil region" evidence="1">
    <location>
        <begin position="28"/>
        <end position="62"/>
    </location>
</feature>
<dbReference type="eggNOG" id="ENOG502ZTYS">
    <property type="taxonomic scope" value="Bacteria"/>
</dbReference>
<keyword evidence="2" id="KW-0472">Membrane</keyword>
<proteinExistence type="predicted"/>
<sequence length="69" mass="7964">MNIEEIISMTANVGFPVVLCFILLRYVLQTMAEKLDQLNDSLNKLNETIKEMNVKLENKSYNLIIADFI</sequence>
<gene>
    <name evidence="3" type="ORF">Desgi_3143</name>
</gene>
<accession>R4KSE6</accession>
<evidence type="ECO:0008006" key="5">
    <source>
        <dbReference type="Google" id="ProtNLM"/>
    </source>
</evidence>
<keyword evidence="2" id="KW-0812">Transmembrane</keyword>
<protein>
    <recommendedName>
        <fullName evidence="5">YvrJ protein family</fullName>
    </recommendedName>
</protein>
<keyword evidence="4" id="KW-1185">Reference proteome</keyword>
<evidence type="ECO:0000313" key="4">
    <source>
        <dbReference type="Proteomes" id="UP000013520"/>
    </source>
</evidence>
<name>R4KSE6_9FIRM</name>
<reference evidence="3 4" key="1">
    <citation type="submission" date="2012-01" db="EMBL/GenBank/DDBJ databases">
        <title>Complete sequence of Desulfotomaculum gibsoniae DSM 7213.</title>
        <authorList>
            <consortium name="US DOE Joint Genome Institute"/>
            <person name="Lucas S."/>
            <person name="Han J."/>
            <person name="Lapidus A."/>
            <person name="Cheng J.-F."/>
            <person name="Goodwin L."/>
            <person name="Pitluck S."/>
            <person name="Peters L."/>
            <person name="Ovchinnikova G."/>
            <person name="Teshima H."/>
            <person name="Detter J.C."/>
            <person name="Han C."/>
            <person name="Tapia R."/>
            <person name="Land M."/>
            <person name="Hauser L."/>
            <person name="Kyrpides N."/>
            <person name="Ivanova N."/>
            <person name="Pagani I."/>
            <person name="Parshina S."/>
            <person name="Plugge C."/>
            <person name="Muyzer G."/>
            <person name="Kuever J."/>
            <person name="Ivanova A."/>
            <person name="Nazina T."/>
            <person name="Klenk H.-P."/>
            <person name="Brambilla E."/>
            <person name="Spring S."/>
            <person name="Stams A.F."/>
            <person name="Woyke T."/>
        </authorList>
    </citation>
    <scope>NUCLEOTIDE SEQUENCE [LARGE SCALE GENOMIC DNA]</scope>
    <source>
        <strain evidence="3 4">DSM 7213</strain>
    </source>
</reference>
<dbReference type="Proteomes" id="UP000013520">
    <property type="component" value="Chromosome"/>
</dbReference>